<comment type="caution">
    <text evidence="1">Lacks conserved residue(s) required for the propagation of feature annotation.</text>
</comment>
<dbReference type="InterPro" id="IPR016187">
    <property type="entry name" value="CTDL_fold"/>
</dbReference>
<accession>A0A8B6FPL0</accession>
<feature type="domain" description="ShKT" evidence="3">
    <location>
        <begin position="18"/>
        <end position="53"/>
    </location>
</feature>
<protein>
    <recommendedName>
        <fullName evidence="6">C-type lectin domain-containing protein</fullName>
    </recommendedName>
</protein>
<dbReference type="SUPFAM" id="SSF56436">
    <property type="entry name" value="C-type lectin-like"/>
    <property type="match status" value="1"/>
</dbReference>
<organism evidence="4 5">
    <name type="scientific">Mytilus galloprovincialis</name>
    <name type="common">Mediterranean mussel</name>
    <dbReference type="NCBI Taxonomy" id="29158"/>
    <lineage>
        <taxon>Eukaryota</taxon>
        <taxon>Metazoa</taxon>
        <taxon>Spiralia</taxon>
        <taxon>Lophotrochozoa</taxon>
        <taxon>Mollusca</taxon>
        <taxon>Bivalvia</taxon>
        <taxon>Autobranchia</taxon>
        <taxon>Pteriomorphia</taxon>
        <taxon>Mytilida</taxon>
        <taxon>Mytiloidea</taxon>
        <taxon>Mytilidae</taxon>
        <taxon>Mytilinae</taxon>
        <taxon>Mytilus</taxon>
    </lineage>
</organism>
<dbReference type="EMBL" id="UYJE01007269">
    <property type="protein sequence ID" value="VDI53161.1"/>
    <property type="molecule type" value="Genomic_DNA"/>
</dbReference>
<keyword evidence="5" id="KW-1185">Reference proteome</keyword>
<dbReference type="InterPro" id="IPR001304">
    <property type="entry name" value="C-type_lectin-like"/>
</dbReference>
<proteinExistence type="predicted"/>
<dbReference type="InterPro" id="IPR003582">
    <property type="entry name" value="ShKT_dom"/>
</dbReference>
<dbReference type="Gene3D" id="3.10.100.10">
    <property type="entry name" value="Mannose-Binding Protein A, subunit A"/>
    <property type="match status" value="1"/>
</dbReference>
<evidence type="ECO:0000313" key="4">
    <source>
        <dbReference type="EMBL" id="VDI53161.1"/>
    </source>
</evidence>
<feature type="non-terminal residue" evidence="4">
    <location>
        <position position="1"/>
    </location>
</feature>
<name>A0A8B6FPL0_MYTGA</name>
<comment type="caution">
    <text evidence="4">The sequence shown here is derived from an EMBL/GenBank/DDBJ whole genome shotgun (WGS) entry which is preliminary data.</text>
</comment>
<sequence length="422" mass="46683">SFILLTQSAVVQTAGQTCEDIDTSICTKLGQIYSGFCNDSCISKLCRRSCGMCPVKCYECHEVDEPRLCTNVTQCPDIDHICKENFGSPGKRDLRVDAACCMQLFVVQMINVTTGSQKKYKVPAEEIQGSRRNTRFQHTTSTKEPTETSSTIKECQNIDEDICTRIAALYPGFCINESCAAAKLCPRMCRQCCDSKILSFMSKRNSFIFDSCVTDDIYSSLTCQRFTASPGIIFGKRQSLQPKGGCCHSDLCNHNLASSLTTQKTIPTPSPTTTTATPRPTVNSCNLNFQSQCPTGYIAHNNFCYLFGTVSMSWNDAKNYCTSHCGSLIDFVSDNEMGHTMRYFLRYGPGHLHIDGSYWSAATTHLGSVWVWDSTGKHLISDFTHDLGTTRFGQCGSVHHHLESTSCASRFPPACKTTIRSG</sequence>
<dbReference type="InterPro" id="IPR016186">
    <property type="entry name" value="C-type_lectin-like/link_sf"/>
</dbReference>
<feature type="disulfide bond" evidence="1">
    <location>
        <begin position="37"/>
        <end position="50"/>
    </location>
</feature>
<evidence type="ECO:0000259" key="3">
    <source>
        <dbReference type="PROSITE" id="PS51670"/>
    </source>
</evidence>
<gene>
    <name evidence="4" type="ORF">MGAL_10B064824</name>
</gene>
<reference evidence="4" key="1">
    <citation type="submission" date="2018-11" db="EMBL/GenBank/DDBJ databases">
        <authorList>
            <person name="Alioto T."/>
            <person name="Alioto T."/>
        </authorList>
    </citation>
    <scope>NUCLEOTIDE SEQUENCE</scope>
</reference>
<feature type="domain" description="C-type lectin" evidence="2">
    <location>
        <begin position="300"/>
        <end position="416"/>
    </location>
</feature>
<evidence type="ECO:0000313" key="5">
    <source>
        <dbReference type="Proteomes" id="UP000596742"/>
    </source>
</evidence>
<dbReference type="PROSITE" id="PS50041">
    <property type="entry name" value="C_TYPE_LECTIN_2"/>
    <property type="match status" value="1"/>
</dbReference>
<evidence type="ECO:0000256" key="1">
    <source>
        <dbReference type="PROSITE-ProRule" id="PRU01005"/>
    </source>
</evidence>
<dbReference type="SMART" id="SM00034">
    <property type="entry name" value="CLECT"/>
    <property type="match status" value="1"/>
</dbReference>
<evidence type="ECO:0000259" key="2">
    <source>
        <dbReference type="PROSITE" id="PS50041"/>
    </source>
</evidence>
<dbReference type="Proteomes" id="UP000596742">
    <property type="component" value="Unassembled WGS sequence"/>
</dbReference>
<keyword evidence="1" id="KW-1015">Disulfide bond</keyword>
<dbReference type="PROSITE" id="PS51670">
    <property type="entry name" value="SHKT"/>
    <property type="match status" value="1"/>
</dbReference>
<dbReference type="AlphaFoldDB" id="A0A8B6FPL0"/>
<evidence type="ECO:0008006" key="6">
    <source>
        <dbReference type="Google" id="ProtNLM"/>
    </source>
</evidence>
<dbReference type="OrthoDB" id="6100031at2759"/>